<gene>
    <name evidence="2" type="ORF">C4B63_1g45</name>
</gene>
<dbReference type="VEuPathDB" id="TriTrypDB:TcCLB.510359.60"/>
<evidence type="ECO:0000256" key="1">
    <source>
        <dbReference type="SAM" id="MobiDB-lite"/>
    </source>
</evidence>
<evidence type="ECO:0000313" key="3">
    <source>
        <dbReference type="Proteomes" id="UP000246121"/>
    </source>
</evidence>
<dbReference type="VEuPathDB" id="TriTrypDB:TcCLB.506755.70"/>
<feature type="region of interest" description="Disordered" evidence="1">
    <location>
        <begin position="68"/>
        <end position="99"/>
    </location>
</feature>
<feature type="compositionally biased region" description="Basic and acidic residues" evidence="1">
    <location>
        <begin position="68"/>
        <end position="82"/>
    </location>
</feature>
<accession>A0A2V2W955</accession>
<protein>
    <submittedName>
        <fullName evidence="2">Uncharacterized protein</fullName>
    </submittedName>
</protein>
<dbReference type="VEuPathDB" id="TriTrypDB:TcBrA4_0022660"/>
<dbReference type="VEuPathDB" id="TriTrypDB:TcCL_NonESM03283"/>
<evidence type="ECO:0000313" key="2">
    <source>
        <dbReference type="EMBL" id="PWV03094.1"/>
    </source>
</evidence>
<dbReference type="AlphaFoldDB" id="A0A2V2W955"/>
<name>A0A2V2W955_TRYCR</name>
<feature type="region of interest" description="Disordered" evidence="1">
    <location>
        <begin position="1"/>
        <end position="36"/>
    </location>
</feature>
<dbReference type="VEuPathDB" id="TriTrypDB:BCY84_06785"/>
<dbReference type="Proteomes" id="UP000246121">
    <property type="component" value="Unassembled WGS sequence"/>
</dbReference>
<dbReference type="VEuPathDB" id="TriTrypDB:ECC02_007204"/>
<dbReference type="EMBL" id="PRFA01000001">
    <property type="protein sequence ID" value="PWV03094.1"/>
    <property type="molecule type" value="Genomic_DNA"/>
</dbReference>
<dbReference type="VEuPathDB" id="TriTrypDB:Tc_MARK_5552"/>
<feature type="compositionally biased region" description="Polar residues" evidence="1">
    <location>
        <begin position="16"/>
        <end position="25"/>
    </location>
</feature>
<dbReference type="VEuPathDB" id="TriTrypDB:TcYC6_0040330"/>
<reference evidence="2 3" key="1">
    <citation type="journal article" date="2018" name="Microb. Genom.">
        <title>Expanding an expanded genome: long-read sequencing of Trypanosoma cruzi.</title>
        <authorList>
            <person name="Berna L."/>
            <person name="Rodriguez M."/>
            <person name="Chiribao M.L."/>
            <person name="Parodi-Talice A."/>
            <person name="Pita S."/>
            <person name="Rijo G."/>
            <person name="Alvarez-Valin F."/>
            <person name="Robello C."/>
        </authorList>
    </citation>
    <scope>NUCLEOTIDE SEQUENCE [LARGE SCALE GENOMIC DNA]</scope>
    <source>
        <strain evidence="2 3">Dm28c</strain>
    </source>
</reference>
<dbReference type="VEuPathDB" id="TriTrypDB:TCDM_05739"/>
<comment type="caution">
    <text evidence="2">The sequence shown here is derived from an EMBL/GenBank/DDBJ whole genome shotgun (WGS) entry which is preliminary data.</text>
</comment>
<sequence length="310" mass="34175">MYTALGGGSALREPNNVVTHSNAGTRSIVEGNGKSTLRLPYNKENEATAETSDFSLQGTMLKTLMKGEEEGEKAGEREREREEEGEQGQRSLGENVFAGSSNRSALSDSLFQTNFRKRIKISWKCGMCGYHVLAMDQNGKPLPLSVSSFGQVLPMSCPRCQLEHTSWEQAVPFDEYGDHANIRSKLSNNYVRTASNVGGTDVEDFRSTATKRATGVGVESPEIPPILQEIGCWRQKEGGGQRVAQNDPRFCGPRMAYYCGKCGRKLLRIDPYGELVPMVRDKDGSVLPIVCPGCKVEHSQWDVKPFTVTL</sequence>
<dbReference type="VEuPathDB" id="TriTrypDB:TCSYLVIO_006791"/>
<dbReference type="VEuPathDB" id="TriTrypDB:C3747_3g79"/>
<proteinExistence type="predicted"/>
<dbReference type="OrthoDB" id="277400at2759"/>
<organism evidence="2 3">
    <name type="scientific">Trypanosoma cruzi</name>
    <dbReference type="NCBI Taxonomy" id="5693"/>
    <lineage>
        <taxon>Eukaryota</taxon>
        <taxon>Discoba</taxon>
        <taxon>Euglenozoa</taxon>
        <taxon>Kinetoplastea</taxon>
        <taxon>Metakinetoplastina</taxon>
        <taxon>Trypanosomatida</taxon>
        <taxon>Trypanosomatidae</taxon>
        <taxon>Trypanosoma</taxon>
        <taxon>Schizotrypanum</taxon>
    </lineage>
</organism>
<dbReference type="VEuPathDB" id="TriTrypDB:C4B63_1g45"/>
<dbReference type="VEuPathDB" id="TriTrypDB:TcG_05171"/>